<evidence type="ECO:0000313" key="3">
    <source>
        <dbReference type="Proteomes" id="UP000034349"/>
    </source>
</evidence>
<reference evidence="2 3" key="1">
    <citation type="journal article" date="2015" name="Nature">
        <title>rRNA introns, odd ribosomes, and small enigmatic genomes across a large radiation of phyla.</title>
        <authorList>
            <person name="Brown C.T."/>
            <person name="Hug L.A."/>
            <person name="Thomas B.C."/>
            <person name="Sharon I."/>
            <person name="Castelle C.J."/>
            <person name="Singh A."/>
            <person name="Wilkins M.J."/>
            <person name="Williams K.H."/>
            <person name="Banfield J.F."/>
        </authorList>
    </citation>
    <scope>NUCLEOTIDE SEQUENCE [LARGE SCALE GENOMIC DNA]</scope>
</reference>
<proteinExistence type="predicted"/>
<evidence type="ECO:0000313" key="2">
    <source>
        <dbReference type="EMBL" id="KKP32571.1"/>
    </source>
</evidence>
<dbReference type="AlphaFoldDB" id="A0A0F9Z1J1"/>
<accession>A0A0F9Z1J1</accession>
<gene>
    <name evidence="2" type="ORF">UR23_C0058G0006</name>
</gene>
<dbReference type="InterPro" id="IPR051690">
    <property type="entry name" value="PseI-like"/>
</dbReference>
<evidence type="ECO:0000259" key="1">
    <source>
        <dbReference type="Pfam" id="PF03102"/>
    </source>
</evidence>
<comment type="caution">
    <text evidence="2">The sequence shown here is derived from an EMBL/GenBank/DDBJ whole genome shotgun (WGS) entry which is preliminary data.</text>
</comment>
<dbReference type="InterPro" id="IPR013132">
    <property type="entry name" value="PseI/NeuA/B-like_N"/>
</dbReference>
<dbReference type="PANTHER" id="PTHR42966:SF1">
    <property type="entry name" value="SIALIC ACID SYNTHASE"/>
    <property type="match status" value="1"/>
</dbReference>
<dbReference type="GO" id="GO:0016051">
    <property type="term" value="P:carbohydrate biosynthetic process"/>
    <property type="evidence" value="ECO:0007669"/>
    <property type="project" value="InterPro"/>
</dbReference>
<feature type="domain" description="PseI/NeuA/B-like" evidence="1">
    <location>
        <begin position="38"/>
        <end position="271"/>
    </location>
</feature>
<dbReference type="Gene3D" id="3.20.20.70">
    <property type="entry name" value="Aldolase class I"/>
    <property type="match status" value="1"/>
</dbReference>
<dbReference type="SUPFAM" id="SSF51569">
    <property type="entry name" value="Aldolase"/>
    <property type="match status" value="1"/>
</dbReference>
<dbReference type="Pfam" id="PF03102">
    <property type="entry name" value="NeuB"/>
    <property type="match status" value="1"/>
</dbReference>
<dbReference type="EMBL" id="LBOK01000058">
    <property type="protein sequence ID" value="KKP32571.1"/>
    <property type="molecule type" value="Genomic_DNA"/>
</dbReference>
<sequence length="276" mass="30984">MNKIIKIGNKSIGDGYPCFVISEAGSNHDGSFSKALKLIDVAVAAKADAVKFQTFKAHKMYTEKAGLLDYIKTKKTIYQVVKEMEMPKEWVPKLANYCQKRGIIFISTPCDEESVDILDPYVPAFKIASYEMTHIPLLKYVAKKNKPIILSTGAANMNEVKKIVLELKKNGVKNLILMQCTASYPTELEDVNVKVIQTLKKTFKIPVGFSDHSREPDVAPMAAVAVGADIVEKHFTLSNKLPGPDHKFAVEPQELKYMIEKIRMTEKAMQRIILQF</sequence>
<dbReference type="PANTHER" id="PTHR42966">
    <property type="entry name" value="N-ACETYLNEURAMINATE SYNTHASE"/>
    <property type="match status" value="1"/>
</dbReference>
<organism evidence="2 3">
    <name type="scientific">Candidatus Roizmanbacteria bacterium GW2011_GWA2_32_13</name>
    <dbReference type="NCBI Taxonomy" id="1618475"/>
    <lineage>
        <taxon>Bacteria</taxon>
        <taxon>Candidatus Roizmaniibacteriota</taxon>
    </lineage>
</organism>
<dbReference type="InterPro" id="IPR013785">
    <property type="entry name" value="Aldolase_TIM"/>
</dbReference>
<dbReference type="GO" id="GO:0047444">
    <property type="term" value="F:N-acylneuraminate-9-phosphate synthase activity"/>
    <property type="evidence" value="ECO:0007669"/>
    <property type="project" value="TreeGrafter"/>
</dbReference>
<protein>
    <submittedName>
        <fullName evidence="2">Sialic acid synthase (N-acylneuraminate synthase)</fullName>
    </submittedName>
</protein>
<dbReference type="Proteomes" id="UP000034349">
    <property type="component" value="Unassembled WGS sequence"/>
</dbReference>
<name>A0A0F9Z1J1_9BACT</name>